<reference evidence="4" key="1">
    <citation type="journal article" date="2019" name="Int. J. Syst. Evol. Microbiol.">
        <title>The Global Catalogue of Microorganisms (GCM) 10K type strain sequencing project: providing services to taxonomists for standard genome sequencing and annotation.</title>
        <authorList>
            <consortium name="The Broad Institute Genomics Platform"/>
            <consortium name="The Broad Institute Genome Sequencing Center for Infectious Disease"/>
            <person name="Wu L."/>
            <person name="Ma J."/>
        </authorList>
    </citation>
    <scope>NUCLEOTIDE SEQUENCE [LARGE SCALE GENOMIC DNA]</scope>
    <source>
        <strain evidence="4">JCM 4816</strain>
    </source>
</reference>
<evidence type="ECO:0000313" key="4">
    <source>
        <dbReference type="Proteomes" id="UP001501455"/>
    </source>
</evidence>
<feature type="domain" description="DUF317" evidence="2">
    <location>
        <begin position="373"/>
        <end position="434"/>
    </location>
</feature>
<accession>A0ABP6U030</accession>
<organism evidence="3 4">
    <name type="scientific">Streptomyces prasinosporus</name>
    <dbReference type="NCBI Taxonomy" id="68256"/>
    <lineage>
        <taxon>Bacteria</taxon>
        <taxon>Bacillati</taxon>
        <taxon>Actinomycetota</taxon>
        <taxon>Actinomycetes</taxon>
        <taxon>Kitasatosporales</taxon>
        <taxon>Streptomycetaceae</taxon>
        <taxon>Streptomyces</taxon>
        <taxon>Streptomyces albogriseolus group</taxon>
    </lineage>
</organism>
<dbReference type="Proteomes" id="UP001501455">
    <property type="component" value="Unassembled WGS sequence"/>
</dbReference>
<comment type="caution">
    <text evidence="3">The sequence shown here is derived from an EMBL/GenBank/DDBJ whole genome shotgun (WGS) entry which is preliminary data.</text>
</comment>
<dbReference type="EMBL" id="BAAAXF010000057">
    <property type="protein sequence ID" value="GAA3500714.1"/>
    <property type="molecule type" value="Genomic_DNA"/>
</dbReference>
<dbReference type="InterPro" id="IPR005523">
    <property type="entry name" value="DUF317_SPDY"/>
</dbReference>
<evidence type="ECO:0000259" key="2">
    <source>
        <dbReference type="Pfam" id="PF03771"/>
    </source>
</evidence>
<dbReference type="Pfam" id="PF03771">
    <property type="entry name" value="SPDY"/>
    <property type="match status" value="2"/>
</dbReference>
<feature type="compositionally biased region" description="Low complexity" evidence="1">
    <location>
        <begin position="460"/>
        <end position="471"/>
    </location>
</feature>
<proteinExistence type="predicted"/>
<gene>
    <name evidence="3" type="ORF">GCM10019016_078210</name>
</gene>
<keyword evidence="4" id="KW-1185">Reference proteome</keyword>
<evidence type="ECO:0000313" key="3">
    <source>
        <dbReference type="EMBL" id="GAA3500714.1"/>
    </source>
</evidence>
<sequence>MAGPEGPATARDDTHMTPTIDAHVCLDTHPTHPSAVTAVLTGTQAHVAHLGLEAADWTVIADNTLVLVRIDHEETYWAKDAAKHLAAEGITVEITPRLQKAMDEEWTWANYPMPWCTRSEIREVSNQAQKIHDDIRHGQLLIHAHAHDGHTTVAVGTYLGRSGKSVYLHGEDHLRQVADTFHSPAGAMLAFEKLHGSEMRPGPAPLTDTERAAAEARAPLALPAAKPEPARPEPETVPAYLADADDHDALLDAFLDAHGDWEKWRTWSDETTHAIHESQTLRIERAHETPAHETAWTVAAYETPVSDRMWVLTATGATPAPVIEELLNHLADGDGWDTAIGAPVDEKMVTAATQPLTDAGWKHTVDGRWIRWTSPGGDAGVQFDAFTAQHPSQNLATWTVWAGPDPDRTTWAVTASPHTPSSLLADLSETLAYGTGLRRPQPASPERRTSLITSPPAPPVDAANPAVSRSR</sequence>
<name>A0ABP6U030_9ACTN</name>
<protein>
    <submittedName>
        <fullName evidence="3">DUF317 domain-containing protein</fullName>
    </submittedName>
</protein>
<evidence type="ECO:0000256" key="1">
    <source>
        <dbReference type="SAM" id="MobiDB-lite"/>
    </source>
</evidence>
<feature type="domain" description="DUF317" evidence="2">
    <location>
        <begin position="278"/>
        <end position="336"/>
    </location>
</feature>
<feature type="region of interest" description="Disordered" evidence="1">
    <location>
        <begin position="434"/>
        <end position="471"/>
    </location>
</feature>